<gene>
    <name evidence="1" type="primary">malP</name>
    <name evidence="1" type="ORF">g.3939</name>
</gene>
<dbReference type="OrthoDB" id="6774326at2759"/>
<name>A0A0A1XLD7_ZEUCU</name>
<evidence type="ECO:0000313" key="1">
    <source>
        <dbReference type="EMBL" id="JAD11762.1"/>
    </source>
</evidence>
<protein>
    <submittedName>
        <fullName evidence="1">Maltodextrin phosphorylase</fullName>
    </submittedName>
</protein>
<dbReference type="AlphaFoldDB" id="A0A0A1XLD7"/>
<reference evidence="1" key="2">
    <citation type="journal article" date="2015" name="Gigascience">
        <title>Reconstructing a comprehensive transcriptome assembly of a white-pupal translocated strain of the pest fruit fly Bactrocera cucurbitae.</title>
        <authorList>
            <person name="Sim S.B."/>
            <person name="Calla B."/>
            <person name="Hall B."/>
            <person name="DeRego T."/>
            <person name="Geib S.M."/>
        </authorList>
    </citation>
    <scope>NUCLEOTIDE SEQUENCE</scope>
</reference>
<accession>A0A0A1XLD7</accession>
<sequence>MKMRGNIRDCEPTTSCLRRNIYHLHVPLFVFDTIRLFQDHPKFTPGLKEYHIIDMIEKEGYASGDVEAQVKMALKELSSTGFVRYINNGYRTLGPFARLALARTPRQFNIAWDRLCELQKISTTSLSSSFSSRSHTC</sequence>
<dbReference type="GeneID" id="105213979"/>
<proteinExistence type="predicted"/>
<reference evidence="1" key="1">
    <citation type="submission" date="2014-11" db="EMBL/GenBank/DDBJ databases">
        <authorList>
            <person name="Geib S."/>
        </authorList>
    </citation>
    <scope>NUCLEOTIDE SEQUENCE</scope>
</reference>
<dbReference type="EMBL" id="GBXI01002530">
    <property type="protein sequence ID" value="JAD11762.1"/>
    <property type="molecule type" value="Transcribed_RNA"/>
</dbReference>
<organism evidence="1">
    <name type="scientific">Zeugodacus cucurbitae</name>
    <name type="common">Melon fruit fly</name>
    <name type="synonym">Bactrocera cucurbitae</name>
    <dbReference type="NCBI Taxonomy" id="28588"/>
    <lineage>
        <taxon>Eukaryota</taxon>
        <taxon>Metazoa</taxon>
        <taxon>Ecdysozoa</taxon>
        <taxon>Arthropoda</taxon>
        <taxon>Hexapoda</taxon>
        <taxon>Insecta</taxon>
        <taxon>Pterygota</taxon>
        <taxon>Neoptera</taxon>
        <taxon>Endopterygota</taxon>
        <taxon>Diptera</taxon>
        <taxon>Brachycera</taxon>
        <taxon>Muscomorpha</taxon>
        <taxon>Tephritoidea</taxon>
        <taxon>Tephritidae</taxon>
        <taxon>Zeugodacus</taxon>
        <taxon>Zeugodacus</taxon>
    </lineage>
</organism>